<dbReference type="Proteomes" id="UP000324222">
    <property type="component" value="Unassembled WGS sequence"/>
</dbReference>
<protein>
    <submittedName>
        <fullName evidence="2">Uncharacterized protein</fullName>
    </submittedName>
</protein>
<keyword evidence="3" id="KW-1185">Reference proteome</keyword>
<dbReference type="AlphaFoldDB" id="A0A5B7GG54"/>
<proteinExistence type="predicted"/>
<feature type="region of interest" description="Disordered" evidence="1">
    <location>
        <begin position="228"/>
        <end position="271"/>
    </location>
</feature>
<feature type="region of interest" description="Disordered" evidence="1">
    <location>
        <begin position="424"/>
        <end position="446"/>
    </location>
</feature>
<accession>A0A5B7GG54</accession>
<sequence>MTVRALPVHRKLHRRTREGRIPEESPSGVYHLSVLEAHLLGKANLAEAGLEIPREQLCKPTEPEENEAAPREWGQAGLRLHQPARAGPARALTHAANKHEVGPWKTCPPSLQNCHNQGVVLHEVPFLCHQHGPRRRLAQQELAPHKPPKPYQRGAASRLNPLIPGLAKEETGSAGACKPLNPGAKPGSGAARKLIPPRPGNSLVAPDTAGVCTTLAARAMLGRGATLKLTPPTTNSGAGLGTEGACPPLTLGVKPRRGNTQPQPKGLSREKTGVPLHLAPTCGEDTHSFRRPQILKTHNQRQGGNKTADNQAIEAFTAARLNSTVTNLLAQGASEAGSCWRECFSLEPPDDLAHFFSLAECFSASLTYTWNWRRERWEHSLHQASAEHMAGQQDTQRKCGSKASPCNHLLHPTQLRAAMVTQGEVEMEAAKKRAQKKAGRSKKRHR</sequence>
<evidence type="ECO:0000313" key="2">
    <source>
        <dbReference type="EMBL" id="MPC56375.1"/>
    </source>
</evidence>
<name>A0A5B7GG54_PORTR</name>
<comment type="caution">
    <text evidence="2">The sequence shown here is derived from an EMBL/GenBank/DDBJ whole genome shotgun (WGS) entry which is preliminary data.</text>
</comment>
<feature type="region of interest" description="Disordered" evidence="1">
    <location>
        <begin position="171"/>
        <end position="190"/>
    </location>
</feature>
<organism evidence="2 3">
    <name type="scientific">Portunus trituberculatus</name>
    <name type="common">Swimming crab</name>
    <name type="synonym">Neptunus trituberculatus</name>
    <dbReference type="NCBI Taxonomy" id="210409"/>
    <lineage>
        <taxon>Eukaryota</taxon>
        <taxon>Metazoa</taxon>
        <taxon>Ecdysozoa</taxon>
        <taxon>Arthropoda</taxon>
        <taxon>Crustacea</taxon>
        <taxon>Multicrustacea</taxon>
        <taxon>Malacostraca</taxon>
        <taxon>Eumalacostraca</taxon>
        <taxon>Eucarida</taxon>
        <taxon>Decapoda</taxon>
        <taxon>Pleocyemata</taxon>
        <taxon>Brachyura</taxon>
        <taxon>Eubrachyura</taxon>
        <taxon>Portunoidea</taxon>
        <taxon>Portunidae</taxon>
        <taxon>Portuninae</taxon>
        <taxon>Portunus</taxon>
    </lineage>
</organism>
<gene>
    <name evidence="2" type="ORF">E2C01_050335</name>
</gene>
<dbReference type="EMBL" id="VSRR010013891">
    <property type="protein sequence ID" value="MPC56375.1"/>
    <property type="molecule type" value="Genomic_DNA"/>
</dbReference>
<evidence type="ECO:0000256" key="1">
    <source>
        <dbReference type="SAM" id="MobiDB-lite"/>
    </source>
</evidence>
<feature type="region of interest" description="Disordered" evidence="1">
    <location>
        <begin position="137"/>
        <end position="156"/>
    </location>
</feature>
<reference evidence="2 3" key="1">
    <citation type="submission" date="2019-05" db="EMBL/GenBank/DDBJ databases">
        <title>Another draft genome of Portunus trituberculatus and its Hox gene families provides insights of decapod evolution.</title>
        <authorList>
            <person name="Jeong J.-H."/>
            <person name="Song I."/>
            <person name="Kim S."/>
            <person name="Choi T."/>
            <person name="Kim D."/>
            <person name="Ryu S."/>
            <person name="Kim W."/>
        </authorList>
    </citation>
    <scope>NUCLEOTIDE SEQUENCE [LARGE SCALE GENOMIC DNA]</scope>
    <source>
        <tissue evidence="2">Muscle</tissue>
    </source>
</reference>
<feature type="compositionally biased region" description="Basic residues" evidence="1">
    <location>
        <begin position="432"/>
        <end position="446"/>
    </location>
</feature>
<evidence type="ECO:0000313" key="3">
    <source>
        <dbReference type="Proteomes" id="UP000324222"/>
    </source>
</evidence>